<dbReference type="Gene3D" id="3.40.47.10">
    <property type="match status" value="1"/>
</dbReference>
<name>A0A7J6KQM4_PERCH</name>
<keyword evidence="4" id="KW-1185">Reference proteome</keyword>
<dbReference type="GO" id="GO:0006633">
    <property type="term" value="P:fatty acid biosynthetic process"/>
    <property type="evidence" value="ECO:0007669"/>
    <property type="project" value="InterPro"/>
</dbReference>
<dbReference type="InterPro" id="IPR013601">
    <property type="entry name" value="FAE1_typ3_polyketide_synth"/>
</dbReference>
<sequence length="259" mass="28648">MPSVTPDSGVVCEPKPFVFPEAVEPTASVPFTDEVYWTIRIKDYITVACHRYRFISVIMMAFVAVLVAYITHGDALGWMQQNSALAATIAIIGLATYHYFFSERSVYCIDHHEFTPPDEWRVSRADIVKILSTDKHLTPESVAFMERLLSKSGTSDRTAFPPNLVRSLKTGERWTATLEDSRYEAEQAMGGALQGLMDKTGLSPKDIDVLIVNCSLLSPTPSLCALLVHKFGMRSDILTYNLSGMGCSANGVSIDLAQR</sequence>
<dbReference type="EMBL" id="JAAPAO010001796">
    <property type="protein sequence ID" value="KAF4648806.1"/>
    <property type="molecule type" value="Genomic_DNA"/>
</dbReference>
<dbReference type="SUPFAM" id="SSF53901">
    <property type="entry name" value="Thiolase-like"/>
    <property type="match status" value="1"/>
</dbReference>
<keyword evidence="1" id="KW-0472">Membrane</keyword>
<feature type="domain" description="FAE" evidence="2">
    <location>
        <begin position="102"/>
        <end position="258"/>
    </location>
</feature>
<dbReference type="PANTHER" id="PTHR31561">
    <property type="entry name" value="3-KETOACYL-COA SYNTHASE"/>
    <property type="match status" value="1"/>
</dbReference>
<dbReference type="Pfam" id="PF08392">
    <property type="entry name" value="FAE1_CUT1_RppA"/>
    <property type="match status" value="1"/>
</dbReference>
<evidence type="ECO:0000313" key="3">
    <source>
        <dbReference type="EMBL" id="KAF4648806.1"/>
    </source>
</evidence>
<keyword evidence="3" id="KW-0808">Transferase</keyword>
<keyword evidence="1" id="KW-1133">Transmembrane helix</keyword>
<proteinExistence type="predicted"/>
<dbReference type="InterPro" id="IPR016039">
    <property type="entry name" value="Thiolase-like"/>
</dbReference>
<accession>A0A7J6KQM4</accession>
<organism evidence="3 4">
    <name type="scientific">Perkinsus chesapeaki</name>
    <name type="common">Clam parasite</name>
    <name type="synonym">Perkinsus andrewsi</name>
    <dbReference type="NCBI Taxonomy" id="330153"/>
    <lineage>
        <taxon>Eukaryota</taxon>
        <taxon>Sar</taxon>
        <taxon>Alveolata</taxon>
        <taxon>Perkinsozoa</taxon>
        <taxon>Perkinsea</taxon>
        <taxon>Perkinsida</taxon>
        <taxon>Perkinsidae</taxon>
        <taxon>Perkinsus</taxon>
    </lineage>
</organism>
<evidence type="ECO:0000313" key="4">
    <source>
        <dbReference type="Proteomes" id="UP000591131"/>
    </source>
</evidence>
<dbReference type="Proteomes" id="UP000591131">
    <property type="component" value="Unassembled WGS sequence"/>
</dbReference>
<feature type="transmembrane region" description="Helical" evidence="1">
    <location>
        <begin position="83"/>
        <end position="101"/>
    </location>
</feature>
<dbReference type="GO" id="GO:0016747">
    <property type="term" value="F:acyltransferase activity, transferring groups other than amino-acyl groups"/>
    <property type="evidence" value="ECO:0007669"/>
    <property type="project" value="InterPro"/>
</dbReference>
<reference evidence="3 4" key="1">
    <citation type="submission" date="2020-04" db="EMBL/GenBank/DDBJ databases">
        <title>Perkinsus chesapeaki whole genome sequence.</title>
        <authorList>
            <person name="Bogema D.R."/>
        </authorList>
    </citation>
    <scope>NUCLEOTIDE SEQUENCE [LARGE SCALE GENOMIC DNA]</scope>
    <source>
        <strain evidence="3">ATCC PRA-425</strain>
    </source>
</reference>
<feature type="transmembrane region" description="Helical" evidence="1">
    <location>
        <begin position="52"/>
        <end position="71"/>
    </location>
</feature>
<keyword evidence="1" id="KW-0812">Transmembrane</keyword>
<comment type="caution">
    <text evidence="3">The sequence shown here is derived from an EMBL/GenBank/DDBJ whole genome shotgun (WGS) entry which is preliminary data.</text>
</comment>
<protein>
    <submittedName>
        <fullName evidence="3">Inositol polyphosphate kinase kcs1</fullName>
    </submittedName>
</protein>
<feature type="non-terminal residue" evidence="3">
    <location>
        <position position="1"/>
    </location>
</feature>
<dbReference type="OrthoDB" id="1929806at2759"/>
<gene>
    <name evidence="3" type="primary">KCS1_1</name>
    <name evidence="3" type="ORF">FOL47_002750</name>
</gene>
<dbReference type="AlphaFoldDB" id="A0A7J6KQM4"/>
<dbReference type="InterPro" id="IPR012392">
    <property type="entry name" value="3-ktacl-CoA_syn"/>
</dbReference>
<evidence type="ECO:0000259" key="2">
    <source>
        <dbReference type="Pfam" id="PF08392"/>
    </source>
</evidence>
<keyword evidence="3" id="KW-0418">Kinase</keyword>
<dbReference type="GO" id="GO:0016301">
    <property type="term" value="F:kinase activity"/>
    <property type="evidence" value="ECO:0007669"/>
    <property type="project" value="UniProtKB-KW"/>
</dbReference>
<dbReference type="GO" id="GO:0016020">
    <property type="term" value="C:membrane"/>
    <property type="evidence" value="ECO:0007669"/>
    <property type="project" value="InterPro"/>
</dbReference>
<evidence type="ECO:0000256" key="1">
    <source>
        <dbReference type="SAM" id="Phobius"/>
    </source>
</evidence>